<dbReference type="Proteomes" id="UP000825009">
    <property type="component" value="Chromosome"/>
</dbReference>
<evidence type="ECO:0000313" key="3">
    <source>
        <dbReference type="Proteomes" id="UP000825009"/>
    </source>
</evidence>
<keyword evidence="3" id="KW-1185">Reference proteome</keyword>
<evidence type="ECO:0000313" key="2">
    <source>
        <dbReference type="EMBL" id="QXT40492.1"/>
    </source>
</evidence>
<dbReference type="RefSeq" id="WP_219003731.1">
    <property type="nucleotide sequence ID" value="NZ_CP079194.1"/>
</dbReference>
<dbReference type="AlphaFoldDB" id="A0A8F6YDS0"/>
<feature type="domain" description="DUF4178" evidence="1">
    <location>
        <begin position="59"/>
        <end position="197"/>
    </location>
</feature>
<evidence type="ECO:0000259" key="1">
    <source>
        <dbReference type="Pfam" id="PF13785"/>
    </source>
</evidence>
<dbReference type="Pfam" id="PF13785">
    <property type="entry name" value="DUF4178"/>
    <property type="match status" value="1"/>
</dbReference>
<dbReference type="KEGG" id="gce:KYE46_04400"/>
<sequence>MPDSHVTCPNCGYGHDNLRKSTRMFDCPACGTTLYLEQDAVKPIGNSGEMHDYPMLFGIGDTVEAEGKSYIIQGHARYDYGRGTWDEFYGEDSTGLGAWFSIDEGDVVIQHAFDSGSGPRRDTPPAVGEKFSYSGKDYTVTEGDTATCIAVRGQFPELIRVDDAHFFINASGASGQLLSGEFWEGGRQWYEGDWLDPFTLKVRRQDGSTRP</sequence>
<accession>A0A8F6YDS0</accession>
<reference evidence="2 3" key="1">
    <citation type="submission" date="2021-07" db="EMBL/GenBank/DDBJ databases">
        <title>A novel Jannaschia species isolated from marine dinoflagellate Ceratoperidinium margalefii.</title>
        <authorList>
            <person name="Jiang Y."/>
            <person name="Li Z."/>
        </authorList>
    </citation>
    <scope>NUCLEOTIDE SEQUENCE [LARGE SCALE GENOMIC DNA]</scope>
    <source>
        <strain evidence="2 3">J12C1-MA-4</strain>
    </source>
</reference>
<organism evidence="2 3">
    <name type="scientific">Gymnodinialimonas ceratoperidinii</name>
    <dbReference type="NCBI Taxonomy" id="2856823"/>
    <lineage>
        <taxon>Bacteria</taxon>
        <taxon>Pseudomonadati</taxon>
        <taxon>Pseudomonadota</taxon>
        <taxon>Alphaproteobacteria</taxon>
        <taxon>Rhodobacterales</taxon>
        <taxon>Paracoccaceae</taxon>
        <taxon>Gymnodinialimonas</taxon>
    </lineage>
</organism>
<protein>
    <submittedName>
        <fullName evidence="2">DUF4178 domain-containing protein</fullName>
    </submittedName>
</protein>
<name>A0A8F6YDS0_9RHOB</name>
<proteinExistence type="predicted"/>
<dbReference type="InterPro" id="IPR025235">
    <property type="entry name" value="DUF4178"/>
</dbReference>
<gene>
    <name evidence="2" type="ORF">KYE46_04400</name>
</gene>
<dbReference type="EMBL" id="CP079194">
    <property type="protein sequence ID" value="QXT40492.1"/>
    <property type="molecule type" value="Genomic_DNA"/>
</dbReference>